<proteinExistence type="predicted"/>
<dbReference type="Proteomes" id="UP000240883">
    <property type="component" value="Unassembled WGS sequence"/>
</dbReference>
<accession>A0A2T2NCA8</accession>
<name>A0A2T2NCA8_CORCC</name>
<reference evidence="1 2" key="1">
    <citation type="journal article" date="2018" name="Front. Microbiol.">
        <title>Genome-Wide Analysis of Corynespora cassiicola Leaf Fall Disease Putative Effectors.</title>
        <authorList>
            <person name="Lopez D."/>
            <person name="Ribeiro S."/>
            <person name="Label P."/>
            <person name="Fumanal B."/>
            <person name="Venisse J.S."/>
            <person name="Kohler A."/>
            <person name="de Oliveira R.R."/>
            <person name="Labutti K."/>
            <person name="Lipzen A."/>
            <person name="Lail K."/>
            <person name="Bauer D."/>
            <person name="Ohm R.A."/>
            <person name="Barry K.W."/>
            <person name="Spatafora J."/>
            <person name="Grigoriev I.V."/>
            <person name="Martin F.M."/>
            <person name="Pujade-Renaud V."/>
        </authorList>
    </citation>
    <scope>NUCLEOTIDE SEQUENCE [LARGE SCALE GENOMIC DNA]</scope>
    <source>
        <strain evidence="1 2">Philippines</strain>
    </source>
</reference>
<protein>
    <submittedName>
        <fullName evidence="1">Uncharacterized protein</fullName>
    </submittedName>
</protein>
<sequence length="121" mass="13660">MALTCRVPLLDFLQNIVKYEQYLGPFSKKGRFNAGGFCKKSQWEIFTSEDVARLRTAIGAKVLTINLLLATHTSESIFRLEAQAHKSHVTLMASLFQQRTELADLKNEMNTSKKSAETHAK</sequence>
<dbReference type="AlphaFoldDB" id="A0A2T2NCA8"/>
<keyword evidence="2" id="KW-1185">Reference proteome</keyword>
<dbReference type="STRING" id="1448308.A0A2T2NCA8"/>
<feature type="non-terminal residue" evidence="1">
    <location>
        <position position="121"/>
    </location>
</feature>
<dbReference type="OrthoDB" id="3045089at2759"/>
<evidence type="ECO:0000313" key="2">
    <source>
        <dbReference type="Proteomes" id="UP000240883"/>
    </source>
</evidence>
<organism evidence="1 2">
    <name type="scientific">Corynespora cassiicola Philippines</name>
    <dbReference type="NCBI Taxonomy" id="1448308"/>
    <lineage>
        <taxon>Eukaryota</taxon>
        <taxon>Fungi</taxon>
        <taxon>Dikarya</taxon>
        <taxon>Ascomycota</taxon>
        <taxon>Pezizomycotina</taxon>
        <taxon>Dothideomycetes</taxon>
        <taxon>Pleosporomycetidae</taxon>
        <taxon>Pleosporales</taxon>
        <taxon>Corynesporascaceae</taxon>
        <taxon>Corynespora</taxon>
    </lineage>
</organism>
<evidence type="ECO:0000313" key="1">
    <source>
        <dbReference type="EMBL" id="PSN63063.1"/>
    </source>
</evidence>
<dbReference type="EMBL" id="KZ678140">
    <property type="protein sequence ID" value="PSN63063.1"/>
    <property type="molecule type" value="Genomic_DNA"/>
</dbReference>
<gene>
    <name evidence="1" type="ORF">BS50DRAFT_103726</name>
</gene>